<keyword evidence="5 12" id="KW-0028">Amino-acid biosynthesis</keyword>
<dbReference type="EC" id="4.3.2.10" evidence="12"/>
<dbReference type="FunFam" id="3.40.50.880:FF:000009">
    <property type="entry name" value="Imidazole glycerol phosphate synthase subunit HisH"/>
    <property type="match status" value="1"/>
</dbReference>
<keyword evidence="4 12" id="KW-0963">Cytoplasm</keyword>
<dbReference type="GO" id="GO:0005737">
    <property type="term" value="C:cytoplasm"/>
    <property type="evidence" value="ECO:0007669"/>
    <property type="project" value="UniProtKB-SubCell"/>
</dbReference>
<evidence type="ECO:0000256" key="1">
    <source>
        <dbReference type="ARBA" id="ARBA00004496"/>
    </source>
</evidence>
<evidence type="ECO:0000313" key="16">
    <source>
        <dbReference type="Proteomes" id="UP001329915"/>
    </source>
</evidence>
<dbReference type="GO" id="GO:0000105">
    <property type="term" value="P:L-histidine biosynthetic process"/>
    <property type="evidence" value="ECO:0007669"/>
    <property type="project" value="UniProtKB-UniRule"/>
</dbReference>
<evidence type="ECO:0000256" key="10">
    <source>
        <dbReference type="ARBA" id="ARBA00047838"/>
    </source>
</evidence>
<comment type="subcellular location">
    <subcellularLocation>
        <location evidence="1 12">Cytoplasm</location>
    </subcellularLocation>
</comment>
<reference evidence="15 16" key="1">
    <citation type="submission" date="2023-04" db="EMBL/GenBank/DDBJ databases">
        <authorList>
            <person name="Hsu D."/>
        </authorList>
    </citation>
    <scope>NUCLEOTIDE SEQUENCE [LARGE SCALE GENOMIC DNA]</scope>
    <source>
        <strain evidence="15 16">MK1</strain>
    </source>
</reference>
<evidence type="ECO:0000256" key="5">
    <source>
        <dbReference type="ARBA" id="ARBA00022605"/>
    </source>
</evidence>
<dbReference type="InterPro" id="IPR017926">
    <property type="entry name" value="GATASE"/>
</dbReference>
<evidence type="ECO:0000259" key="14">
    <source>
        <dbReference type="Pfam" id="PF00117"/>
    </source>
</evidence>
<dbReference type="Pfam" id="PF00117">
    <property type="entry name" value="GATase"/>
    <property type="match status" value="1"/>
</dbReference>
<dbReference type="SUPFAM" id="SSF52317">
    <property type="entry name" value="Class I glutamine amidotransferase-like"/>
    <property type="match status" value="1"/>
</dbReference>
<evidence type="ECO:0000256" key="7">
    <source>
        <dbReference type="ARBA" id="ARBA00022962"/>
    </source>
</evidence>
<organism evidence="15 16">
    <name type="scientific">Metallumcola ferriviriculae</name>
    <dbReference type="NCBI Taxonomy" id="3039180"/>
    <lineage>
        <taxon>Bacteria</taxon>
        <taxon>Bacillati</taxon>
        <taxon>Bacillota</taxon>
        <taxon>Clostridia</taxon>
        <taxon>Neomoorellales</taxon>
        <taxon>Desulfitibacteraceae</taxon>
        <taxon>Metallumcola</taxon>
    </lineage>
</organism>
<evidence type="ECO:0000256" key="8">
    <source>
        <dbReference type="ARBA" id="ARBA00023102"/>
    </source>
</evidence>
<protein>
    <recommendedName>
        <fullName evidence="12">Imidazole glycerol phosphate synthase subunit HisH</fullName>
        <ecNumber evidence="12">4.3.2.10</ecNumber>
    </recommendedName>
    <alternativeName>
        <fullName evidence="12">IGP synthase glutaminase subunit</fullName>
        <ecNumber evidence="12">3.5.1.2</ecNumber>
    </alternativeName>
    <alternativeName>
        <fullName evidence="12">IGP synthase subunit HisH</fullName>
    </alternativeName>
    <alternativeName>
        <fullName evidence="12">ImGP synthase subunit HisH</fullName>
        <shortName evidence="12">IGPS subunit HisH</shortName>
    </alternativeName>
</protein>
<dbReference type="PANTHER" id="PTHR42701">
    <property type="entry name" value="IMIDAZOLE GLYCEROL PHOSPHATE SYNTHASE SUBUNIT HISH"/>
    <property type="match status" value="1"/>
</dbReference>
<evidence type="ECO:0000313" key="15">
    <source>
        <dbReference type="EMBL" id="WRO23459.1"/>
    </source>
</evidence>
<dbReference type="GO" id="GO:0000107">
    <property type="term" value="F:imidazoleglycerol-phosphate synthase activity"/>
    <property type="evidence" value="ECO:0007669"/>
    <property type="project" value="UniProtKB-UniRule"/>
</dbReference>
<keyword evidence="9 12" id="KW-0456">Lyase</keyword>
<dbReference type="NCBIfam" id="TIGR01855">
    <property type="entry name" value="IMP_synth_hisH"/>
    <property type="match status" value="1"/>
</dbReference>
<comment type="function">
    <text evidence="12">IGPS catalyzes the conversion of PRFAR and glutamine to IGP, AICAR and glutamate. The HisH subunit catalyzes the hydrolysis of glutamine to glutamate and ammonia as part of the synthesis of IGP and AICAR. The resulting ammonia molecule is channeled to the active site of HisF.</text>
</comment>
<comment type="pathway">
    <text evidence="2 12">Amino-acid biosynthesis; L-histidine biosynthesis; L-histidine from 5-phospho-alpha-D-ribose 1-diphosphate: step 5/9.</text>
</comment>
<keyword evidence="7 12" id="KW-0315">Glutamine amidotransferase</keyword>
<comment type="subunit">
    <text evidence="3 12">Heterodimer of HisH and HisF.</text>
</comment>
<dbReference type="AlphaFoldDB" id="A0AAU0UT51"/>
<dbReference type="InterPro" id="IPR029062">
    <property type="entry name" value="Class_I_gatase-like"/>
</dbReference>
<dbReference type="EMBL" id="CP121694">
    <property type="protein sequence ID" value="WRO23459.1"/>
    <property type="molecule type" value="Genomic_DNA"/>
</dbReference>
<dbReference type="KEGG" id="dbc:MFMK1_003319"/>
<dbReference type="GO" id="GO:0004359">
    <property type="term" value="F:glutaminase activity"/>
    <property type="evidence" value="ECO:0007669"/>
    <property type="project" value="UniProtKB-EC"/>
</dbReference>
<gene>
    <name evidence="12 15" type="primary">hisH</name>
    <name evidence="15" type="ORF">MFMK1_003319</name>
</gene>
<evidence type="ECO:0000256" key="13">
    <source>
        <dbReference type="PIRSR" id="PIRSR000495-1"/>
    </source>
</evidence>
<dbReference type="GO" id="GO:0016829">
    <property type="term" value="F:lyase activity"/>
    <property type="evidence" value="ECO:0007669"/>
    <property type="project" value="UniProtKB-KW"/>
</dbReference>
<dbReference type="Proteomes" id="UP001329915">
    <property type="component" value="Chromosome"/>
</dbReference>
<dbReference type="PIRSF" id="PIRSF000495">
    <property type="entry name" value="Amidotransf_hisH"/>
    <property type="match status" value="1"/>
</dbReference>
<keyword evidence="16" id="KW-1185">Reference proteome</keyword>
<dbReference type="EC" id="3.5.1.2" evidence="12"/>
<dbReference type="PROSITE" id="PS51273">
    <property type="entry name" value="GATASE_TYPE_1"/>
    <property type="match status" value="1"/>
</dbReference>
<dbReference type="InterPro" id="IPR010139">
    <property type="entry name" value="Imidazole-glycPsynth_HisH"/>
</dbReference>
<dbReference type="Gene3D" id="3.40.50.880">
    <property type="match status" value="1"/>
</dbReference>
<feature type="active site" evidence="12 13">
    <location>
        <position position="175"/>
    </location>
</feature>
<comment type="catalytic activity">
    <reaction evidence="10 12">
        <text>5-[(5-phospho-1-deoxy-D-ribulos-1-ylimino)methylamino]-1-(5-phospho-beta-D-ribosyl)imidazole-4-carboxamide + L-glutamine = D-erythro-1-(imidazol-4-yl)glycerol 3-phosphate + 5-amino-1-(5-phospho-beta-D-ribosyl)imidazole-4-carboxamide + L-glutamate + H(+)</text>
        <dbReference type="Rhea" id="RHEA:24793"/>
        <dbReference type="ChEBI" id="CHEBI:15378"/>
        <dbReference type="ChEBI" id="CHEBI:29985"/>
        <dbReference type="ChEBI" id="CHEBI:58278"/>
        <dbReference type="ChEBI" id="CHEBI:58359"/>
        <dbReference type="ChEBI" id="CHEBI:58475"/>
        <dbReference type="ChEBI" id="CHEBI:58525"/>
        <dbReference type="EC" id="4.3.2.10"/>
    </reaction>
</comment>
<evidence type="ECO:0000256" key="6">
    <source>
        <dbReference type="ARBA" id="ARBA00022801"/>
    </source>
</evidence>
<sequence>MGNLRSVQKALESVGLAGEVTSNEKIISTAPAVILPGVGAFEDAMANLTRTGLIPIIREVVAKGTPFLGICLGMQLLFSTSEENGLHQGLNLLPGTVKRLPPGLKVPHMGWNQLVIRKEEPMLKGVNDGDYFYFVHSYYVQPEDDDVIIAASDYGFEFPALVGRDNLMGIQFHPEKSSNLGLQILKNFGEMVNQC</sequence>
<keyword evidence="6 12" id="KW-0378">Hydrolase</keyword>
<dbReference type="HAMAP" id="MF_00278">
    <property type="entry name" value="HisH"/>
    <property type="match status" value="1"/>
</dbReference>
<comment type="catalytic activity">
    <reaction evidence="11 12">
        <text>L-glutamine + H2O = L-glutamate + NH4(+)</text>
        <dbReference type="Rhea" id="RHEA:15889"/>
        <dbReference type="ChEBI" id="CHEBI:15377"/>
        <dbReference type="ChEBI" id="CHEBI:28938"/>
        <dbReference type="ChEBI" id="CHEBI:29985"/>
        <dbReference type="ChEBI" id="CHEBI:58359"/>
        <dbReference type="EC" id="3.5.1.2"/>
    </reaction>
</comment>
<evidence type="ECO:0000256" key="12">
    <source>
        <dbReference type="HAMAP-Rule" id="MF_00278"/>
    </source>
</evidence>
<evidence type="ECO:0000256" key="9">
    <source>
        <dbReference type="ARBA" id="ARBA00023239"/>
    </source>
</evidence>
<name>A0AAU0UT51_9FIRM</name>
<dbReference type="CDD" id="cd01748">
    <property type="entry name" value="GATase1_IGP_Synthase"/>
    <property type="match status" value="1"/>
</dbReference>
<feature type="active site" evidence="12 13">
    <location>
        <position position="173"/>
    </location>
</feature>
<feature type="domain" description="Glutamine amidotransferase" evidence="14">
    <location>
        <begin position="7"/>
        <end position="188"/>
    </location>
</feature>
<keyword evidence="8 12" id="KW-0368">Histidine biosynthesis</keyword>
<evidence type="ECO:0000256" key="11">
    <source>
        <dbReference type="ARBA" id="ARBA00049534"/>
    </source>
</evidence>
<feature type="active site" description="Nucleophile" evidence="12 13">
    <location>
        <position position="71"/>
    </location>
</feature>
<evidence type="ECO:0000256" key="3">
    <source>
        <dbReference type="ARBA" id="ARBA00011152"/>
    </source>
</evidence>
<accession>A0AAU0UT51</accession>
<evidence type="ECO:0000256" key="4">
    <source>
        <dbReference type="ARBA" id="ARBA00022490"/>
    </source>
</evidence>
<evidence type="ECO:0000256" key="2">
    <source>
        <dbReference type="ARBA" id="ARBA00005091"/>
    </source>
</evidence>
<dbReference type="RefSeq" id="WP_366924969.1">
    <property type="nucleotide sequence ID" value="NZ_CP121694.1"/>
</dbReference>
<proteinExistence type="inferred from homology"/>
<dbReference type="PANTHER" id="PTHR42701:SF1">
    <property type="entry name" value="IMIDAZOLE GLYCEROL PHOSPHATE SYNTHASE SUBUNIT HISH"/>
    <property type="match status" value="1"/>
</dbReference>